<proteinExistence type="predicted"/>
<dbReference type="PANTHER" id="PTHR33104:SF2">
    <property type="entry name" value="CXC3 LIKE CYSTEINE CLUSTER DOMAIN-CONTAINING PROTEIN"/>
    <property type="match status" value="1"/>
</dbReference>
<dbReference type="Pfam" id="PF18758">
    <property type="entry name" value="KDZ"/>
    <property type="match status" value="1"/>
</dbReference>
<evidence type="ECO:0000313" key="3">
    <source>
        <dbReference type="Proteomes" id="UP000006906"/>
    </source>
</evidence>
<dbReference type="KEGG" id="cre:CHLRE_14g612400v5"/>
<dbReference type="Gramene" id="PNW72937">
    <property type="protein sequence ID" value="PNW72937"/>
    <property type="gene ID" value="CHLRE_14g612400v5"/>
</dbReference>
<dbReference type="PANTHER" id="PTHR33104">
    <property type="entry name" value="SI:DKEY-29D5.2"/>
    <property type="match status" value="1"/>
</dbReference>
<evidence type="ECO:0000256" key="1">
    <source>
        <dbReference type="SAM" id="MobiDB-lite"/>
    </source>
</evidence>
<dbReference type="InParanoid" id="A0A2K3CXB8"/>
<organism evidence="2 3">
    <name type="scientific">Chlamydomonas reinhardtii</name>
    <name type="common">Chlamydomonas smithii</name>
    <dbReference type="NCBI Taxonomy" id="3055"/>
    <lineage>
        <taxon>Eukaryota</taxon>
        <taxon>Viridiplantae</taxon>
        <taxon>Chlorophyta</taxon>
        <taxon>core chlorophytes</taxon>
        <taxon>Chlorophyceae</taxon>
        <taxon>CS clade</taxon>
        <taxon>Chlamydomonadales</taxon>
        <taxon>Chlamydomonadaceae</taxon>
        <taxon>Chlamydomonas</taxon>
    </lineage>
</organism>
<dbReference type="InterPro" id="IPR040521">
    <property type="entry name" value="KDZ"/>
</dbReference>
<feature type="region of interest" description="Disordered" evidence="1">
    <location>
        <begin position="1"/>
        <end position="26"/>
    </location>
</feature>
<dbReference type="GeneID" id="5726271"/>
<dbReference type="AlphaFoldDB" id="A0A2K3CXB8"/>
<dbReference type="Proteomes" id="UP000006906">
    <property type="component" value="Chromosome 14"/>
</dbReference>
<reference evidence="2 3" key="1">
    <citation type="journal article" date="2007" name="Science">
        <title>The Chlamydomonas genome reveals the evolution of key animal and plant functions.</title>
        <authorList>
            <person name="Merchant S.S."/>
            <person name="Prochnik S.E."/>
            <person name="Vallon O."/>
            <person name="Harris E.H."/>
            <person name="Karpowicz S.J."/>
            <person name="Witman G.B."/>
            <person name="Terry A."/>
            <person name="Salamov A."/>
            <person name="Fritz-Laylin L.K."/>
            <person name="Marechal-Drouard L."/>
            <person name="Marshall W.F."/>
            <person name="Qu L.H."/>
            <person name="Nelson D.R."/>
            <person name="Sanderfoot A.A."/>
            <person name="Spalding M.H."/>
            <person name="Kapitonov V.V."/>
            <person name="Ren Q."/>
            <person name="Ferris P."/>
            <person name="Lindquist E."/>
            <person name="Shapiro H."/>
            <person name="Lucas S.M."/>
            <person name="Grimwood J."/>
            <person name="Schmutz J."/>
            <person name="Cardol P."/>
            <person name="Cerutti H."/>
            <person name="Chanfreau G."/>
            <person name="Chen C.L."/>
            <person name="Cognat V."/>
            <person name="Croft M.T."/>
            <person name="Dent R."/>
            <person name="Dutcher S."/>
            <person name="Fernandez E."/>
            <person name="Fukuzawa H."/>
            <person name="Gonzalez-Ballester D."/>
            <person name="Gonzalez-Halphen D."/>
            <person name="Hallmann A."/>
            <person name="Hanikenne M."/>
            <person name="Hippler M."/>
            <person name="Inwood W."/>
            <person name="Jabbari K."/>
            <person name="Kalanon M."/>
            <person name="Kuras R."/>
            <person name="Lefebvre P.A."/>
            <person name="Lemaire S.D."/>
            <person name="Lobanov A.V."/>
            <person name="Lohr M."/>
            <person name="Manuell A."/>
            <person name="Meier I."/>
            <person name="Mets L."/>
            <person name="Mittag M."/>
            <person name="Mittelmeier T."/>
            <person name="Moroney J.V."/>
            <person name="Moseley J."/>
            <person name="Napoli C."/>
            <person name="Nedelcu A.M."/>
            <person name="Niyogi K."/>
            <person name="Novoselov S.V."/>
            <person name="Paulsen I.T."/>
            <person name="Pazour G."/>
            <person name="Purton S."/>
            <person name="Ral J.P."/>
            <person name="Riano-Pachon D.M."/>
            <person name="Riekhof W."/>
            <person name="Rymarquis L."/>
            <person name="Schroda M."/>
            <person name="Stern D."/>
            <person name="Umen J."/>
            <person name="Willows R."/>
            <person name="Wilson N."/>
            <person name="Zimmer S.L."/>
            <person name="Allmer J."/>
            <person name="Balk J."/>
            <person name="Bisova K."/>
            <person name="Chen C.J."/>
            <person name="Elias M."/>
            <person name="Gendler K."/>
            <person name="Hauser C."/>
            <person name="Lamb M.R."/>
            <person name="Ledford H."/>
            <person name="Long J.C."/>
            <person name="Minagawa J."/>
            <person name="Page M.D."/>
            <person name="Pan J."/>
            <person name="Pootakham W."/>
            <person name="Roje S."/>
            <person name="Rose A."/>
            <person name="Stahlberg E."/>
            <person name="Terauchi A.M."/>
            <person name="Yang P."/>
            <person name="Ball S."/>
            <person name="Bowler C."/>
            <person name="Dieckmann C.L."/>
            <person name="Gladyshev V.N."/>
            <person name="Green P."/>
            <person name="Jorgensen R."/>
            <person name="Mayfield S."/>
            <person name="Mueller-Roeber B."/>
            <person name="Rajamani S."/>
            <person name="Sayre R.T."/>
            <person name="Brokstein P."/>
            <person name="Dubchak I."/>
            <person name="Goodstein D."/>
            <person name="Hornick L."/>
            <person name="Huang Y.W."/>
            <person name="Jhaveri J."/>
            <person name="Luo Y."/>
            <person name="Martinez D."/>
            <person name="Ngau W.C."/>
            <person name="Otillar B."/>
            <person name="Poliakov A."/>
            <person name="Porter A."/>
            <person name="Szajkowski L."/>
            <person name="Werner G."/>
            <person name="Zhou K."/>
            <person name="Grigoriev I.V."/>
            <person name="Rokhsar D.S."/>
            <person name="Grossman A.R."/>
        </authorList>
    </citation>
    <scope>NUCLEOTIDE SEQUENCE [LARGE SCALE GENOMIC DNA]</scope>
    <source>
        <strain evidence="3">CC-503</strain>
    </source>
</reference>
<accession>A0A2K3CXB8</accession>
<feature type="compositionally biased region" description="Acidic residues" evidence="1">
    <location>
        <begin position="16"/>
        <end position="26"/>
    </location>
</feature>
<dbReference type="EMBL" id="CM008975">
    <property type="protein sequence ID" value="PNW72937.1"/>
    <property type="molecule type" value="Genomic_DNA"/>
</dbReference>
<keyword evidence="3" id="KW-1185">Reference proteome</keyword>
<sequence>MGASAADPLPHVHSESDDEDTEQGDDASVDVAAQGCNLLPVQADCVSDSNSGWDLDHAHSGKNVLWWHQSVLQMYDILSFRTRHLSADAFCDAMMNSWERNGISRPSSVSATTLRQRMREALLLYMDCQNVIEDYPEDTITDWPRGALNSCPCCGDSVTCAAMAVDAGAGPAGGAMAAAVAAAAAVAGETVVGARAGPSGSGGVAGVDMADAGPASGAMAAGVAAAAAVAGETVVGARAGPSGSGGVAGVDMADAGPASGAMAAGVAAAAAVAGETVVGARAGPSGSGGVAGVDMADAGPASGAMAAGVAAAAAVAGETVVGARAGPSGSGGVAGVDMADAGPAGGAMAAATVAMLGAAAVASAWLLTACSPEGSGPGPSCLHSVHFDACFKLNLLAFRGYAAQYTQLARRRFFLPNTLIQQVLADGTASQQIGATHCSNFNADKVLAAESRKNLITAVGAVLCRHGMLLRLMNLFGGERHAYATTAALSLLSAGTAVQFWWYDIACRWGKSYTKWLGRQAPELQQLGAGLRPLIPPWHRYAHSLACQKAFGHASVGGVGQGTGEPAEIFNSVIGPHGGVTQYMSPANREAHLERVCRLYCRDVLEDMPMRLWRMRERAKAVLSSARQRVDDLEAALAKEMSCEVEEVRQRLQQPAMEPVAGTGAGAGAGTAAAAAAAASAGTGVGAGAGTGEGMGEGTAAGAGTGEGTAAGAGTGAGTDTGTGVSVSAAEYARCRLAIMKLQREDALDDSSDAVRLGLLFPGADAVPVWQRPVLIRSIKEQAAELEHKHGYDPVAWGPGSVLMQAALAALAESELAKLCDEVEDAVSDVVALGYVVKKLAGRRHQQQLAVKEERRARESVARLWGDLVSWSKVPRATSEELRSGLSAAGAMGKALKKQAFPWVPRHGRLGVPKLEARWRRAQEEIVRCTEELELITKESTCAVKYYTHRARLLTQAQCGVEERSSRGRLLGLHLAACNRMRGKFDVLCTVEAVND</sequence>
<evidence type="ECO:0000313" key="2">
    <source>
        <dbReference type="EMBL" id="PNW72937.1"/>
    </source>
</evidence>
<name>A0A2K3CXB8_CHLRE</name>
<dbReference type="STRING" id="3055.A0A2K3CXB8"/>
<protein>
    <submittedName>
        <fullName evidence="2">Uncharacterized protein</fullName>
    </submittedName>
</protein>
<dbReference type="OrthoDB" id="544344at2759"/>
<dbReference type="ExpressionAtlas" id="A0A2K3CXB8">
    <property type="expression patterns" value="differential"/>
</dbReference>
<gene>
    <name evidence="2" type="ORF">CHLRE_14g612400v5</name>
</gene>
<dbReference type="PaxDb" id="3055-EDO97917"/>
<dbReference type="RefSeq" id="XP_042916688.1">
    <property type="nucleotide sequence ID" value="XM_043070014.1"/>
</dbReference>